<dbReference type="InterPro" id="IPR053136">
    <property type="entry name" value="UTP_pyrophosphatase-like"/>
</dbReference>
<dbReference type="Pfam" id="PF01863">
    <property type="entry name" value="YgjP-like"/>
    <property type="match status" value="1"/>
</dbReference>
<name>A0AAW4RQF3_XANCI</name>
<organism evidence="2 3">
    <name type="scientific">Xanthomonas citri pv. sesbaniae</name>
    <dbReference type="NCBI Taxonomy" id="473425"/>
    <lineage>
        <taxon>Bacteria</taxon>
        <taxon>Pseudomonadati</taxon>
        <taxon>Pseudomonadota</taxon>
        <taxon>Gammaproteobacteria</taxon>
        <taxon>Lysobacterales</taxon>
        <taxon>Lysobacteraceae</taxon>
        <taxon>Xanthomonas</taxon>
    </lineage>
</organism>
<dbReference type="InterPro" id="IPR002725">
    <property type="entry name" value="YgjP-like_metallopeptidase"/>
</dbReference>
<dbReference type="Gene3D" id="3.30.2010.10">
    <property type="entry name" value="Metalloproteases ('zincins'), catalytic domain"/>
    <property type="match status" value="1"/>
</dbReference>
<evidence type="ECO:0000313" key="3">
    <source>
        <dbReference type="Proteomes" id="UP000825388"/>
    </source>
</evidence>
<keyword evidence="2" id="KW-0378">Hydrolase</keyword>
<accession>A0AAW4RQF3</accession>
<comment type="caution">
    <text evidence="2">The sequence shown here is derived from an EMBL/GenBank/DDBJ whole genome shotgun (WGS) entry which is preliminary data.</text>
</comment>
<dbReference type="Proteomes" id="UP000825388">
    <property type="component" value="Unassembled WGS sequence"/>
</dbReference>
<evidence type="ECO:0000259" key="1">
    <source>
        <dbReference type="Pfam" id="PF01863"/>
    </source>
</evidence>
<proteinExistence type="predicted"/>
<feature type="domain" description="YgjP-like metallopeptidase" evidence="1">
    <location>
        <begin position="138"/>
        <end position="196"/>
    </location>
</feature>
<evidence type="ECO:0000313" key="2">
    <source>
        <dbReference type="EMBL" id="MBZ3925755.1"/>
    </source>
</evidence>
<sequence>MHALAPSTLGAHAQLVRSHASARVDWSVADTSAIMRACPRPIAMDTLRYLTGYPPAVLDQVRELIAQDKLAAVLARRYPDRHAIRTDRHLYEYVKAMKERYMRSSPTLHKAMYDNHLQVVKHALGTHTAISRVHGGRLKASREIRIASVFRDAPEPFLQMIVAHELAHLKEADHNKAFYQLCNHMTPDYHQLEFDLRLYLTQLALSADRRSLIADR</sequence>
<dbReference type="PANTHER" id="PTHR30399">
    <property type="entry name" value="UNCHARACTERIZED PROTEIN YGJP"/>
    <property type="match status" value="1"/>
</dbReference>
<gene>
    <name evidence="2" type="ORF">Xseb_17150</name>
</gene>
<dbReference type="CDD" id="cd07344">
    <property type="entry name" value="M48_yhfN_like"/>
    <property type="match status" value="1"/>
</dbReference>
<dbReference type="EMBL" id="LOKL01000137">
    <property type="protein sequence ID" value="MBZ3925755.1"/>
    <property type="molecule type" value="Genomic_DNA"/>
</dbReference>
<dbReference type="AlphaFoldDB" id="A0AAW4RQF3"/>
<dbReference type="GO" id="GO:0016787">
    <property type="term" value="F:hydrolase activity"/>
    <property type="evidence" value="ECO:0007669"/>
    <property type="project" value="UniProtKB-KW"/>
</dbReference>
<protein>
    <submittedName>
        <fullName evidence="2">Metal-dependent hydrolase</fullName>
    </submittedName>
</protein>
<reference evidence="2" key="1">
    <citation type="submission" date="2015-12" db="EMBL/GenBank/DDBJ databases">
        <authorList>
            <person name="Bansal K."/>
            <person name="Midha S."/>
            <person name="Patil P.B."/>
        </authorList>
    </citation>
    <scope>NUCLEOTIDE SEQUENCE</scope>
    <source>
        <strain evidence="2">LMG867</strain>
    </source>
</reference>
<dbReference type="PANTHER" id="PTHR30399:SF1">
    <property type="entry name" value="UTP PYROPHOSPHATASE"/>
    <property type="match status" value="1"/>
</dbReference>